<dbReference type="PROSITE" id="PS01031">
    <property type="entry name" value="SHSP"/>
    <property type="match status" value="1"/>
</dbReference>
<dbReference type="Gene3D" id="2.60.40.790">
    <property type="match status" value="1"/>
</dbReference>
<protein>
    <submittedName>
        <fullName evidence="4">Hsp20/alpha crystallin family protein</fullName>
    </submittedName>
</protein>
<evidence type="ECO:0000313" key="4">
    <source>
        <dbReference type="EMBL" id="WNF25007.1"/>
    </source>
</evidence>
<dbReference type="Pfam" id="PF00011">
    <property type="entry name" value="HSP20"/>
    <property type="match status" value="1"/>
</dbReference>
<name>A0ABY9VTB0_9BACI</name>
<dbReference type="InterPro" id="IPR002068">
    <property type="entry name" value="A-crystallin/Hsp20_dom"/>
</dbReference>
<proteinExistence type="inferred from homology"/>
<dbReference type="PANTHER" id="PTHR11527">
    <property type="entry name" value="HEAT-SHOCK PROTEIN 20 FAMILY MEMBER"/>
    <property type="match status" value="1"/>
</dbReference>
<evidence type="ECO:0000256" key="1">
    <source>
        <dbReference type="PROSITE-ProRule" id="PRU00285"/>
    </source>
</evidence>
<accession>A0ABY9VTB0</accession>
<feature type="domain" description="SHSP" evidence="3">
    <location>
        <begin position="27"/>
        <end position="141"/>
    </location>
</feature>
<dbReference type="InterPro" id="IPR008978">
    <property type="entry name" value="HSP20-like_chaperone"/>
</dbReference>
<reference evidence="4 5" key="1">
    <citation type="submission" date="2023-09" db="EMBL/GenBank/DDBJ databases">
        <title>Microbial mechanism of fulvic acid promoting antimony reduction mineralization in rice fields.</title>
        <authorList>
            <person name="Chen G."/>
            <person name="Lan J."/>
        </authorList>
    </citation>
    <scope>NUCLEOTIDE SEQUENCE [LARGE SCALE GENOMIC DNA]</scope>
    <source>
        <strain evidence="4 5">PS1</strain>
    </source>
</reference>
<dbReference type="Proteomes" id="UP001303324">
    <property type="component" value="Chromosome"/>
</dbReference>
<comment type="similarity">
    <text evidence="1 2">Belongs to the small heat shock protein (HSP20) family.</text>
</comment>
<evidence type="ECO:0000313" key="5">
    <source>
        <dbReference type="Proteomes" id="UP001303324"/>
    </source>
</evidence>
<keyword evidence="5" id="KW-1185">Reference proteome</keyword>
<dbReference type="RefSeq" id="WP_311076114.1">
    <property type="nucleotide sequence ID" value="NZ_CP134494.1"/>
</dbReference>
<evidence type="ECO:0000259" key="3">
    <source>
        <dbReference type="PROSITE" id="PS01031"/>
    </source>
</evidence>
<dbReference type="SUPFAM" id="SSF49764">
    <property type="entry name" value="HSP20-like chaperones"/>
    <property type="match status" value="1"/>
</dbReference>
<evidence type="ECO:0000256" key="2">
    <source>
        <dbReference type="RuleBase" id="RU003616"/>
    </source>
</evidence>
<organism evidence="4 5">
    <name type="scientific">Mesobacillus jeotgali</name>
    <dbReference type="NCBI Taxonomy" id="129985"/>
    <lineage>
        <taxon>Bacteria</taxon>
        <taxon>Bacillati</taxon>
        <taxon>Bacillota</taxon>
        <taxon>Bacilli</taxon>
        <taxon>Bacillales</taxon>
        <taxon>Bacillaceae</taxon>
        <taxon>Mesobacillus</taxon>
    </lineage>
</organism>
<dbReference type="EMBL" id="CP134494">
    <property type="protein sequence ID" value="WNF25007.1"/>
    <property type="molecule type" value="Genomic_DNA"/>
</dbReference>
<dbReference type="InterPro" id="IPR031107">
    <property type="entry name" value="Small_HSP"/>
</dbReference>
<sequence length="144" mass="16600">MSRKKSVNSMGEARRILGEDFFEAVSDILPLVGPRIDMFQGENELVIVAELPGLVSQDDVQLSLEGYHLSIKGELKRPYVTDDDKLLMNERVEGPFERRLKIPHHCDLELIQADFFNGLLFIRIPFVQRHSTHNRESIQINFHS</sequence>
<dbReference type="CDD" id="cd06464">
    <property type="entry name" value="ACD_sHsps-like"/>
    <property type="match status" value="1"/>
</dbReference>
<gene>
    <name evidence="4" type="ORF">RH061_11190</name>
</gene>